<evidence type="ECO:0000256" key="7">
    <source>
        <dbReference type="ARBA" id="ARBA00022824"/>
    </source>
</evidence>
<dbReference type="SUPFAM" id="SSF48264">
    <property type="entry name" value="Cytochrome P450"/>
    <property type="match status" value="10"/>
</dbReference>
<keyword evidence="11" id="KW-0503">Monooxygenase</keyword>
<evidence type="ECO:0000256" key="12">
    <source>
        <dbReference type="ARBA" id="ARBA00023136"/>
    </source>
</evidence>
<evidence type="ECO:0000313" key="15">
    <source>
        <dbReference type="Proteomes" id="UP000310200"/>
    </source>
</evidence>
<dbReference type="GO" id="GO:0020037">
    <property type="term" value="F:heme binding"/>
    <property type="evidence" value="ECO:0007669"/>
    <property type="project" value="InterPro"/>
</dbReference>
<keyword evidence="12" id="KW-0472">Membrane</keyword>
<evidence type="ECO:0000256" key="8">
    <source>
        <dbReference type="ARBA" id="ARBA00022848"/>
    </source>
</evidence>
<evidence type="ECO:0000256" key="9">
    <source>
        <dbReference type="ARBA" id="ARBA00023002"/>
    </source>
</evidence>
<keyword evidence="10 13" id="KW-0408">Iron</keyword>
<evidence type="ECO:0000256" key="3">
    <source>
        <dbReference type="ARBA" id="ARBA00004406"/>
    </source>
</evidence>
<dbReference type="Gene3D" id="1.10.630.10">
    <property type="entry name" value="Cytochrome P450"/>
    <property type="match status" value="10"/>
</dbReference>
<evidence type="ECO:0000256" key="10">
    <source>
        <dbReference type="ARBA" id="ARBA00023004"/>
    </source>
</evidence>
<dbReference type="GO" id="GO:0005789">
    <property type="term" value="C:endoplasmic reticulum membrane"/>
    <property type="evidence" value="ECO:0007669"/>
    <property type="project" value="UniProtKB-SubCell"/>
</dbReference>
<evidence type="ECO:0000256" key="13">
    <source>
        <dbReference type="PIRSR" id="PIRSR602401-1"/>
    </source>
</evidence>
<dbReference type="InterPro" id="IPR002401">
    <property type="entry name" value="Cyt_P450_E_grp-I"/>
</dbReference>
<dbReference type="PANTHER" id="PTHR24292:SF54">
    <property type="entry name" value="CYP9F3-RELATED"/>
    <property type="match status" value="1"/>
</dbReference>
<dbReference type="InterPro" id="IPR036396">
    <property type="entry name" value="Cyt_P450_sf"/>
</dbReference>
<dbReference type="InterPro" id="IPR050476">
    <property type="entry name" value="Insect_CytP450_Detox"/>
</dbReference>
<dbReference type="EMBL" id="QBLH01003823">
    <property type="protein sequence ID" value="TGZ32494.1"/>
    <property type="molecule type" value="Genomic_DNA"/>
</dbReference>
<comment type="subcellular location">
    <subcellularLocation>
        <location evidence="3">Endoplasmic reticulum membrane</location>
        <topology evidence="3">Peripheral membrane protein</topology>
    </subcellularLocation>
    <subcellularLocation>
        <location evidence="2">Microsome membrane</location>
        <topology evidence="2">Peripheral membrane protein</topology>
    </subcellularLocation>
</comment>
<evidence type="ECO:0000313" key="14">
    <source>
        <dbReference type="EMBL" id="TGZ32494.1"/>
    </source>
</evidence>
<comment type="similarity">
    <text evidence="4">Belongs to the cytochrome P450 family.</text>
</comment>
<dbReference type="InterPro" id="IPR001128">
    <property type="entry name" value="Cyt_P450"/>
</dbReference>
<reference evidence="14 15" key="1">
    <citation type="journal article" date="2019" name="Philos. Trans. R. Soc. Lond., B, Biol. Sci.">
        <title>Ant behaviour and brain gene expression of defending hosts depend on the ecological success of the intruding social parasite.</title>
        <authorList>
            <person name="Kaur R."/>
            <person name="Stoldt M."/>
            <person name="Jongepier E."/>
            <person name="Feldmeyer B."/>
            <person name="Menzel F."/>
            <person name="Bornberg-Bauer E."/>
            <person name="Foitzik S."/>
        </authorList>
    </citation>
    <scope>NUCLEOTIDE SEQUENCE [LARGE SCALE GENOMIC DNA]</scope>
    <source>
        <tissue evidence="14">Whole body</tissue>
    </source>
</reference>
<dbReference type="PRINTS" id="PR00463">
    <property type="entry name" value="EP450I"/>
</dbReference>
<proteinExistence type="inferred from homology"/>
<keyword evidence="8" id="KW-0492">Microsome</keyword>
<comment type="cofactor">
    <cofactor evidence="1 13">
        <name>heme</name>
        <dbReference type="ChEBI" id="CHEBI:30413"/>
    </cofactor>
</comment>
<organism evidence="14 15">
    <name type="scientific">Temnothorax longispinosus</name>
    <dbReference type="NCBI Taxonomy" id="300112"/>
    <lineage>
        <taxon>Eukaryota</taxon>
        <taxon>Metazoa</taxon>
        <taxon>Ecdysozoa</taxon>
        <taxon>Arthropoda</taxon>
        <taxon>Hexapoda</taxon>
        <taxon>Insecta</taxon>
        <taxon>Pterygota</taxon>
        <taxon>Neoptera</taxon>
        <taxon>Endopterygota</taxon>
        <taxon>Hymenoptera</taxon>
        <taxon>Apocrita</taxon>
        <taxon>Aculeata</taxon>
        <taxon>Formicoidea</taxon>
        <taxon>Formicidae</taxon>
        <taxon>Myrmicinae</taxon>
        <taxon>Temnothorax</taxon>
    </lineage>
</organism>
<dbReference type="PRINTS" id="PR00385">
    <property type="entry name" value="P450"/>
</dbReference>
<keyword evidence="6 13" id="KW-0479">Metal-binding</keyword>
<feature type="binding site" description="axial binding residue" evidence="13">
    <location>
        <position position="3274"/>
    </location>
    <ligand>
        <name>heme</name>
        <dbReference type="ChEBI" id="CHEBI:30413"/>
    </ligand>
    <ligandPart>
        <name>Fe</name>
        <dbReference type="ChEBI" id="CHEBI:18248"/>
    </ligandPart>
</feature>
<dbReference type="PROSITE" id="PS00086">
    <property type="entry name" value="CYTOCHROME_P450"/>
    <property type="match status" value="7"/>
</dbReference>
<keyword evidence="5 13" id="KW-0349">Heme</keyword>
<evidence type="ECO:0008006" key="16">
    <source>
        <dbReference type="Google" id="ProtNLM"/>
    </source>
</evidence>
<keyword evidence="15" id="KW-1185">Reference proteome</keyword>
<dbReference type="CDD" id="cd00302">
    <property type="entry name" value="cytochrome_P450"/>
    <property type="match status" value="1"/>
</dbReference>
<dbReference type="Pfam" id="PF00067">
    <property type="entry name" value="p450"/>
    <property type="match status" value="9"/>
</dbReference>
<dbReference type="GO" id="GO:0005506">
    <property type="term" value="F:iron ion binding"/>
    <property type="evidence" value="ECO:0007669"/>
    <property type="project" value="InterPro"/>
</dbReference>
<name>A0A4V6RG14_9HYME</name>
<evidence type="ECO:0000256" key="2">
    <source>
        <dbReference type="ARBA" id="ARBA00004174"/>
    </source>
</evidence>
<keyword evidence="9" id="KW-0560">Oxidoreductase</keyword>
<comment type="caution">
    <text evidence="14">The sequence shown here is derived from an EMBL/GenBank/DDBJ whole genome shotgun (WGS) entry which is preliminary data.</text>
</comment>
<evidence type="ECO:0000256" key="5">
    <source>
        <dbReference type="ARBA" id="ARBA00022617"/>
    </source>
</evidence>
<dbReference type="Proteomes" id="UP000310200">
    <property type="component" value="Unassembled WGS sequence"/>
</dbReference>
<protein>
    <recommendedName>
        <fullName evidence="16">Cytochrome P450 6a14</fullName>
    </recommendedName>
</protein>
<evidence type="ECO:0000256" key="6">
    <source>
        <dbReference type="ARBA" id="ARBA00022723"/>
    </source>
</evidence>
<gene>
    <name evidence="14" type="ORF">DBV15_09800</name>
</gene>
<dbReference type="CDD" id="cd11056">
    <property type="entry name" value="CYP6-like"/>
    <property type="match status" value="7"/>
</dbReference>
<dbReference type="GO" id="GO:0004497">
    <property type="term" value="F:monooxygenase activity"/>
    <property type="evidence" value="ECO:0007669"/>
    <property type="project" value="UniProtKB-KW"/>
</dbReference>
<dbReference type="GO" id="GO:0016705">
    <property type="term" value="F:oxidoreductase activity, acting on paired donors, with incorporation or reduction of molecular oxygen"/>
    <property type="evidence" value="ECO:0007669"/>
    <property type="project" value="InterPro"/>
</dbReference>
<dbReference type="PANTHER" id="PTHR24292">
    <property type="entry name" value="CYTOCHROME P450"/>
    <property type="match status" value="1"/>
</dbReference>
<dbReference type="InterPro" id="IPR017972">
    <property type="entry name" value="Cyt_P450_CS"/>
</dbReference>
<evidence type="ECO:0000256" key="1">
    <source>
        <dbReference type="ARBA" id="ARBA00001971"/>
    </source>
</evidence>
<dbReference type="FunFam" id="1.10.630.10:FF:000182">
    <property type="entry name" value="Cytochrome P450 3A4"/>
    <property type="match status" value="1"/>
</dbReference>
<accession>A0A4V6RG14</accession>
<evidence type="ECO:0000256" key="11">
    <source>
        <dbReference type="ARBA" id="ARBA00023033"/>
    </source>
</evidence>
<dbReference type="FunFam" id="1.10.630.10:FF:000042">
    <property type="entry name" value="Cytochrome P450"/>
    <property type="match status" value="5"/>
</dbReference>
<dbReference type="STRING" id="300112.A0A4V6RG14"/>
<evidence type="ECO:0000256" key="4">
    <source>
        <dbReference type="ARBA" id="ARBA00010617"/>
    </source>
</evidence>
<keyword evidence="7" id="KW-0256">Endoplasmic reticulum</keyword>
<sequence>MGPFEILCGLAAIILTLYYFFTSTFDFWKSRGVRGPRPIPGLGNFKDVMLNKTSVGDYLAEMYNTYKDEPMIGIFARKTPVLIVQDLDLIKDVLIKDFSADPLSQHLFALEPKRWRPLRMNLSPVFTSGKLKEMFSLISECADNLVQYMEKVVSENKPVECRELTAKYTTDVIGSCAFGIEMNALSDEDSEFRTMGRKVFNPTWINILRMRIRQMFPWLYELSAYVLPQTETTKFFIRVIVDTMEYRETNNITRNDFIDMLRELKKHPDKLGDIGMSDSLLASQAFVFFLAGFETSSTTISNALYELALNQKIQDNLREEIDEVHAKHGRDLTYDNIKKMDYLDKVFKETLRKYPPGTILMRESTSSYTFDGTKVSIPKGQKVWIPSYAIHRDPNIYPKPDVFDPERFNEEAVRSRHPMAYLPFGDGPRNCIGARFAVSQSKVGLVKILRNYKVETCEKTPIPYSRGVPGPQPTPGFGNFKDIMFNNLSMGDYTTKLYNEHKDEPMIGIFARKTPILIVKDPDLIKDILIKDFSTFANRGLPTFKKADPLSQHLFALEPKRWRPLRTRLSPVFTSGKLKEMFSLISKCADHLVQYMEKVASRNEPVECRELTAKYTTDVIGTCAFGIEMNALSDEDSEFRKMGRQIFNPSWRNTLRFRMRQMLPWLYELSAYVLPQTEVTKFFTRVIVETMDYRETNNITRHDFVDMLRELKKHPDKLGDIDSLIAAQAFVFFAAGFETSSTTISNALYELALNQKVQDNLRQEIDEMYAKHGENLTYDDIKKMDYLDKVFKETLRKYPPVTVLMRQSMSSYTFDGTKVSIPKNQRIWIPAYAIQRDPSIYPKPDVFDPERFNEEAVRSRHPMAYLPFGDGPRNCIGARFAVYQSKVGLVKILRNYKVETCEKTTIPYSEPLSQNLFELDSKRWRPLRAKLTPVFTSRKLKEMFVLISECSDQLVQYVEKLVNKNEPIECVEMTAKYTTDVIGSCVFGIEMNAMSNEDSEFRRIGRDVVQPPFWDCVRFAIKDYLPWLFDVLYGYILPQSEKTRFFMRIVLETMDYRETNNITRNDFIDTLRELKKHSDKMGDIDLTDSLIVSQAFVFFAAGFETSSTAMTNALRDEIDQEYIKHAGNLTYTNIKEMNYLNKIFKEVLRKYPAGLFYTRRTMSSYTFNGTKISIPKGQKILFPFYDIHRDPNIYPEPDVFDPERFNEENVRSRHPMVYLPFGDGPRNCIAMTNAFYELALNQKIQDRLRDEIDQEYIKHAGNLTYTNIKEMNYLNKIFKEVLRKYPAGLFYTRRTMSSYTFNGTKISIPKGQKILFPFYDIHRDPNIYPEPDVFDPERFNEENSRGVRGPRPIPVFGNLKNVTFSKISVGYYLAELYNEYKDEAVLGIFAGKMPILIVKDLDLIKDVLIKDFSTFANRGIPVSNKADPLSQHLFSLEPKRWRPLRTRLSPVFTSGKLKEMFSLISECADHLIQYMEKVVSENKPVECHELTAKYTTDVIGSCVFGIEMNALSNDNSEFRKMGRKIFEPTWTNILQIRLRLMFPRLYELSAYVLPQTEITKFFTRVVVETMDYRETNNITRNDFVDMLRELKKHPDKLDDIDLTDSLIAAQAFVFFIAGFKTSSTTISHALYELALNQKIQDNLREEIEEVYIKYNGDLTYENIKKMNYLDKVFKETLRKYPPATLLRRESTSSYTFDGINVSIPKSQKIWIPVYGIHRDPNIYPKPDVFDPERFNEEAVQSRHPMAYLPFGTCFALYQSKIGLIHILRSYKVETCEKTPIPYVSWSNYVTKLYNDYKDEPLIGIFAGRTPILVVKHPDLIKDIFIKDFSIFADRGRESTSSYTFDGINVSIPKSQKIWIPVYGIHRDPNIYPKPDVFDPERFNEEAVQSRHPMAYLPFGNGPRNCIGTCFALYQSKIGLIHILRSYKVETCEKTPIPYADPLSQHLFALDPKRWRPLRAKLTPVFTSRKLKEMFALISECSDHLVQYVEKLVNKNEPIECRELMAKYTTDVIGSCTLGINMNAMSNEDSEFRRIGRDVVQPPFWDCVRFSIKDYLPWLFDVLYGYILPRSEITKFYMRVVQETMDYRETNNITKNDFIDMLRELKKHSDKIDDIDLTDSLIVSQALVFFVAGYETSSMAMTNALYELALNQKIQDRLRNEIDQGYIKHAGNLTYANIKEMNYLDKVFKEVLRKYPVGLFYTRKTMSSYTFNDTKVSIPKGQIIWIPLHAMHRDPNIYPEPDIFDPERFNEEAVQSRHPMVYLPFGVGPRNCIDLTDNLIASQAFVFFIAGFETSSTTISHALYELALNQNIQDKLREEIDEVYTKHSGDLIRDNIKAMDYLDKVFKETLRKYPPAPFLLRQSTSSYTFDGVNVSIPEDQKVWIPTYAIQRDPSIYPKPDVFDPERFNEEAVQSRHPMTYLPFGDGPRNCIDVMLGKVTLNGYLMKLYNDYKDESLIGIFQERTPILIVRDPDLIKDILIKDFPAFAHRAQFTIHEKTEPLSQHLFNLEPKRWRPLRAKLSPTFTSRKLKEMFSLISVCADHLVDYMEKLASKNEPIECYELMAKYTTDVIGSCAFGIEINALSNDDSDFRRIGRNVFRPSWVDFLRFKIKDYLPLLYDGLGYILPDMEVTDFFMRLVVDNMNYREKNNVVKKDFIDTLRELKKHSDKVGDFDFTDSLIASQAFVFFAAGFETSSTAMTNALYELALNQKLQDRLREEIDQEYTKHGGNLTYENIKKMEYLNKVFKETLRKYPPLSFLTRKSTSSYTFNDIEVSIPKEQKIWIPLFALQRDPCVYPEPDVFDPERFSEKAVQSRHPMAYIPFGDGPRNCIGSRFAIYQTKLGLIKILRNYKVEACEKTEIPYVLNEIFILSPKNGVYLKIIKLNRADYSMKLYHDYKDEPLIGIFDGRTPILIVKDPDLIKDIFIKDFPMFADREHFTVHEKGEPLSQHLFNLESNRWRPLRAKLSPIFTSRKLKEMFLLISECTDHLVNYTEELASRNEPVECRELMAKYTTDVIGSCVFGIEINALSNENNDFRRIGRDAFNPPFWDCVRFVIKEYLPWLFDVLYGYILPQSESTRLFMRLVVDNMNYREKNNIVRKDFIDTLRELKKHSDKMGDIDFTDSLIAAQAFAFFLGGFETSSTAMTCTLYELALNQKIQDKLREEIDEEYMKHDSNLTYEDIKKMEYLSKVLKETLRKYPVASFLPRKSTSSYTFSDIGVSIPKEQKIWIPIFALHRDPRVYPEPDVFDPERFSEKAVQSRHPMAYIPFGNGPRNCIGSRFAIYQTKLGLIKILRNYKVEACEKTEIPLVLRELFIIRPKNGVYLKIIKINRASA</sequence>